<dbReference type="Pfam" id="PF00171">
    <property type="entry name" value="Aldedh"/>
    <property type="match status" value="1"/>
</dbReference>
<evidence type="ECO:0000256" key="2">
    <source>
        <dbReference type="PROSITE-ProRule" id="PRU10007"/>
    </source>
</evidence>
<dbReference type="Gene3D" id="3.40.309.10">
    <property type="entry name" value="Aldehyde Dehydrogenase, Chain A, domain 2"/>
    <property type="match status" value="1"/>
</dbReference>
<accession>A0ABY7JRK8</accession>
<organism evidence="5 6">
    <name type="scientific">Jatrophihabitans cynanchi</name>
    <dbReference type="NCBI Taxonomy" id="2944128"/>
    <lineage>
        <taxon>Bacteria</taxon>
        <taxon>Bacillati</taxon>
        <taxon>Actinomycetota</taxon>
        <taxon>Actinomycetes</taxon>
        <taxon>Jatrophihabitantales</taxon>
        <taxon>Jatrophihabitantaceae</taxon>
        <taxon>Jatrophihabitans</taxon>
    </lineage>
</organism>
<dbReference type="InterPro" id="IPR015590">
    <property type="entry name" value="Aldehyde_DH_dom"/>
</dbReference>
<dbReference type="InterPro" id="IPR016162">
    <property type="entry name" value="Ald_DH_N"/>
</dbReference>
<proteinExistence type="inferred from homology"/>
<dbReference type="GO" id="GO:0036243">
    <property type="term" value="F:succinate-semialdehyde dehydrogenase (NADP+) activity"/>
    <property type="evidence" value="ECO:0007669"/>
    <property type="project" value="UniProtKB-EC"/>
</dbReference>
<dbReference type="SUPFAM" id="SSF53720">
    <property type="entry name" value="ALDH-like"/>
    <property type="match status" value="1"/>
</dbReference>
<feature type="domain" description="Aldehyde dehydrogenase" evidence="4">
    <location>
        <begin position="40"/>
        <end position="493"/>
    </location>
</feature>
<name>A0ABY7JRK8_9ACTN</name>
<dbReference type="EMBL" id="CP097463">
    <property type="protein sequence ID" value="WAX55197.1"/>
    <property type="molecule type" value="Genomic_DNA"/>
</dbReference>
<dbReference type="InterPro" id="IPR016163">
    <property type="entry name" value="Ald_DH_C"/>
</dbReference>
<dbReference type="RefSeq" id="WP_269441700.1">
    <property type="nucleotide sequence ID" value="NZ_CP097463.1"/>
</dbReference>
<comment type="similarity">
    <text evidence="3">Belongs to the aldehyde dehydrogenase family.</text>
</comment>
<gene>
    <name evidence="5" type="ORF">M6B22_11575</name>
</gene>
<keyword evidence="1 3" id="KW-0560">Oxidoreductase</keyword>
<dbReference type="Gene3D" id="3.40.605.10">
    <property type="entry name" value="Aldehyde Dehydrogenase, Chain A, domain 1"/>
    <property type="match status" value="1"/>
</dbReference>
<dbReference type="EC" id="1.2.1.79" evidence="5"/>
<keyword evidence="6" id="KW-1185">Reference proteome</keyword>
<protein>
    <submittedName>
        <fullName evidence="5">Succinic semialdehyde dehydrogenase</fullName>
        <ecNumber evidence="5">1.2.1.79</ecNumber>
    </submittedName>
</protein>
<dbReference type="PROSITE" id="PS00687">
    <property type="entry name" value="ALDEHYDE_DEHYDR_GLU"/>
    <property type="match status" value="1"/>
</dbReference>
<evidence type="ECO:0000313" key="6">
    <source>
        <dbReference type="Proteomes" id="UP001164693"/>
    </source>
</evidence>
<evidence type="ECO:0000256" key="3">
    <source>
        <dbReference type="RuleBase" id="RU003345"/>
    </source>
</evidence>
<dbReference type="InterPro" id="IPR016161">
    <property type="entry name" value="Ald_DH/histidinol_DH"/>
</dbReference>
<evidence type="ECO:0000259" key="4">
    <source>
        <dbReference type="Pfam" id="PF00171"/>
    </source>
</evidence>
<reference evidence="5" key="1">
    <citation type="submission" date="2022-05" db="EMBL/GenBank/DDBJ databases">
        <title>Jatrophihabitans sp. SB3-54 whole genome sequence.</title>
        <authorList>
            <person name="Suh M.K."/>
            <person name="Eom M.K."/>
            <person name="Kim J.S."/>
            <person name="Kim H.S."/>
            <person name="Do H.E."/>
            <person name="Shin Y.K."/>
            <person name="Lee J.-S."/>
        </authorList>
    </citation>
    <scope>NUCLEOTIDE SEQUENCE</scope>
    <source>
        <strain evidence="5">SB3-54</strain>
    </source>
</reference>
<dbReference type="PANTHER" id="PTHR11699">
    <property type="entry name" value="ALDEHYDE DEHYDROGENASE-RELATED"/>
    <property type="match status" value="1"/>
</dbReference>
<evidence type="ECO:0000256" key="1">
    <source>
        <dbReference type="ARBA" id="ARBA00023002"/>
    </source>
</evidence>
<dbReference type="CDD" id="cd07101">
    <property type="entry name" value="ALDH_SSADH2_GabD2"/>
    <property type="match status" value="1"/>
</dbReference>
<dbReference type="InterPro" id="IPR029510">
    <property type="entry name" value="Ald_DH_CS_GLU"/>
</dbReference>
<dbReference type="NCBIfam" id="NF006916">
    <property type="entry name" value="PRK09407.1"/>
    <property type="match status" value="1"/>
</dbReference>
<feature type="active site" evidence="2">
    <location>
        <position position="266"/>
    </location>
</feature>
<sequence>MTAVERSVPAAPVGLPPVLTGGGTDRLLSQVRCTSGASKRTRAPYSGEVLAELPQCGPADVAAAFVRARAAQRAWAATPVRRRAAIFLRMHDLLLARQDEIMDLIQAENGKSRRDAFLEVADIANTARYYVRTAAGLLRPKRRTGLLPGLTATRELRHPKGVVCVISPWNYPLALAAGDTIPALIAGNAVVQKPDNQTALTALWALQLAREAGLPADSWQLVLGSGATIGDTLIENADYLMFTGSTATGRGMAERAAARLIGSSMELGGKNAMLVLDDADLDRTVEGAVRACFSSSGQLCISIERMYVQDAIFDAFVTRFVDAVRAMRLGGGYDFGYDMGSLTTAAQLDAVTAHVQDAVAHGARVLAGGRARPDLGPLFFEPTVLADVPPAARCFGDETFGPLVSVYRFVDIEDGIARANDSAYGLNASVWSRSPRRGRDVAARLHAGTVNINEGYAAAWGSVDAPMGGVGDSGLGRRHGSEGLLKYTEAQTVARQRLVNLAPPGRLSHASFARIMTRSLALLRRIGWR</sequence>
<dbReference type="Proteomes" id="UP001164693">
    <property type="component" value="Chromosome"/>
</dbReference>
<evidence type="ECO:0000313" key="5">
    <source>
        <dbReference type="EMBL" id="WAX55197.1"/>
    </source>
</evidence>